<name>A0A915IE45_ROMCU</name>
<keyword evidence="2" id="KW-1185">Reference proteome</keyword>
<reference evidence="3" key="1">
    <citation type="submission" date="2022-11" db="UniProtKB">
        <authorList>
            <consortium name="WormBaseParasite"/>
        </authorList>
    </citation>
    <scope>IDENTIFICATION</scope>
</reference>
<accession>A0A915IE45</accession>
<evidence type="ECO:0000313" key="2">
    <source>
        <dbReference type="Proteomes" id="UP000887565"/>
    </source>
</evidence>
<organism evidence="2 3">
    <name type="scientific">Romanomermis culicivorax</name>
    <name type="common">Nematode worm</name>
    <dbReference type="NCBI Taxonomy" id="13658"/>
    <lineage>
        <taxon>Eukaryota</taxon>
        <taxon>Metazoa</taxon>
        <taxon>Ecdysozoa</taxon>
        <taxon>Nematoda</taxon>
        <taxon>Enoplea</taxon>
        <taxon>Dorylaimia</taxon>
        <taxon>Mermithida</taxon>
        <taxon>Mermithoidea</taxon>
        <taxon>Mermithidae</taxon>
        <taxon>Romanomermis</taxon>
    </lineage>
</organism>
<evidence type="ECO:0000313" key="3">
    <source>
        <dbReference type="WBParaSite" id="nRc.2.0.1.t12172-RA"/>
    </source>
</evidence>
<proteinExistence type="predicted"/>
<feature type="region of interest" description="Disordered" evidence="1">
    <location>
        <begin position="29"/>
        <end position="75"/>
    </location>
</feature>
<sequence length="204" mass="23167">MLKGFLGGAIAVPALANVGNKFSKILKMGKGAQNHQQAPTPEWSHTKRHENAQKPLEDQLGAPKGRRGYDLKGTKNGSTENWKLIANQAISKGRNKPDIGENGQEAIKCMSWKSGDGLAYYLEFVSNSFRERRLASDMPGYTLTYTPAEWQREQRLMIGRIAFENPEVANYFAFDCQERPIVYRMVNDAMAEIYDNYHQQFQMQ</sequence>
<evidence type="ECO:0000256" key="1">
    <source>
        <dbReference type="SAM" id="MobiDB-lite"/>
    </source>
</evidence>
<dbReference type="WBParaSite" id="nRc.2.0.1.t12172-RA">
    <property type="protein sequence ID" value="nRc.2.0.1.t12172-RA"/>
    <property type="gene ID" value="nRc.2.0.1.g12172"/>
</dbReference>
<dbReference type="Proteomes" id="UP000887565">
    <property type="component" value="Unplaced"/>
</dbReference>
<dbReference type="AlphaFoldDB" id="A0A915IE45"/>
<protein>
    <submittedName>
        <fullName evidence="3">Uncharacterized protein</fullName>
    </submittedName>
</protein>